<gene>
    <name evidence="9" type="ORF">KE626_09515</name>
</gene>
<evidence type="ECO:0000259" key="7">
    <source>
        <dbReference type="Pfam" id="PF07980"/>
    </source>
</evidence>
<comment type="subcellular location">
    <subcellularLocation>
        <location evidence="1">Cell outer membrane</location>
    </subcellularLocation>
</comment>
<dbReference type="CDD" id="cd08977">
    <property type="entry name" value="SusD"/>
    <property type="match status" value="1"/>
</dbReference>
<comment type="similarity">
    <text evidence="2">Belongs to the SusD family.</text>
</comment>
<evidence type="ECO:0000256" key="1">
    <source>
        <dbReference type="ARBA" id="ARBA00004442"/>
    </source>
</evidence>
<evidence type="ECO:0000256" key="2">
    <source>
        <dbReference type="ARBA" id="ARBA00006275"/>
    </source>
</evidence>
<reference evidence="9 10" key="1">
    <citation type="submission" date="2021-04" db="EMBL/GenBank/DDBJ databases">
        <title>Chitinophaga sp. nov., isolated from the rhizosphere soil.</title>
        <authorList>
            <person name="He S."/>
        </authorList>
    </citation>
    <scope>NUCLEOTIDE SEQUENCE [LARGE SCALE GENOMIC DNA]</scope>
    <source>
        <strain evidence="9 10">2R12</strain>
    </source>
</reference>
<dbReference type="Pfam" id="PF14322">
    <property type="entry name" value="SusD-like_3"/>
    <property type="match status" value="1"/>
</dbReference>
<accession>A0ABS5IX44</accession>
<dbReference type="Gene3D" id="1.25.40.390">
    <property type="match status" value="1"/>
</dbReference>
<dbReference type="InterPro" id="IPR012944">
    <property type="entry name" value="SusD_RagB_dom"/>
</dbReference>
<evidence type="ECO:0000313" key="9">
    <source>
        <dbReference type="EMBL" id="MBS0027543.1"/>
    </source>
</evidence>
<feature type="domain" description="SusD-like N-terminal" evidence="8">
    <location>
        <begin position="50"/>
        <end position="250"/>
    </location>
</feature>
<comment type="caution">
    <text evidence="9">The sequence shown here is derived from an EMBL/GenBank/DDBJ whole genome shotgun (WGS) entry which is preliminary data.</text>
</comment>
<dbReference type="Proteomes" id="UP000676386">
    <property type="component" value="Unassembled WGS sequence"/>
</dbReference>
<evidence type="ECO:0000256" key="6">
    <source>
        <dbReference type="SAM" id="SignalP"/>
    </source>
</evidence>
<feature type="domain" description="RagB/SusD" evidence="7">
    <location>
        <begin position="309"/>
        <end position="494"/>
    </location>
</feature>
<keyword evidence="10" id="KW-1185">Reference proteome</keyword>
<dbReference type="InterPro" id="IPR011990">
    <property type="entry name" value="TPR-like_helical_dom_sf"/>
</dbReference>
<evidence type="ECO:0000313" key="10">
    <source>
        <dbReference type="Proteomes" id="UP000676386"/>
    </source>
</evidence>
<evidence type="ECO:0000256" key="4">
    <source>
        <dbReference type="ARBA" id="ARBA00023136"/>
    </source>
</evidence>
<evidence type="ECO:0000256" key="5">
    <source>
        <dbReference type="ARBA" id="ARBA00023237"/>
    </source>
</evidence>
<evidence type="ECO:0000256" key="3">
    <source>
        <dbReference type="ARBA" id="ARBA00022729"/>
    </source>
</evidence>
<dbReference type="InterPro" id="IPR033985">
    <property type="entry name" value="SusD-like_N"/>
</dbReference>
<keyword evidence="5" id="KW-0998">Cell outer membrane</keyword>
<keyword evidence="4" id="KW-0472">Membrane</keyword>
<dbReference type="PROSITE" id="PS51257">
    <property type="entry name" value="PROKAR_LIPOPROTEIN"/>
    <property type="match status" value="1"/>
</dbReference>
<evidence type="ECO:0000259" key="8">
    <source>
        <dbReference type="Pfam" id="PF14322"/>
    </source>
</evidence>
<dbReference type="SUPFAM" id="SSF48452">
    <property type="entry name" value="TPR-like"/>
    <property type="match status" value="1"/>
</dbReference>
<organism evidence="9 10">
    <name type="scientific">Chitinophaga hostae</name>
    <dbReference type="NCBI Taxonomy" id="2831022"/>
    <lineage>
        <taxon>Bacteria</taxon>
        <taxon>Pseudomonadati</taxon>
        <taxon>Bacteroidota</taxon>
        <taxon>Chitinophagia</taxon>
        <taxon>Chitinophagales</taxon>
        <taxon>Chitinophagaceae</taxon>
        <taxon>Chitinophaga</taxon>
    </lineage>
</organism>
<protein>
    <submittedName>
        <fullName evidence="9">RagB/SusD family nutrient uptake outer membrane protein</fullName>
    </submittedName>
</protein>
<feature type="signal peptide" evidence="6">
    <location>
        <begin position="1"/>
        <end position="20"/>
    </location>
</feature>
<dbReference type="RefSeq" id="WP_211972633.1">
    <property type="nucleotide sequence ID" value="NZ_CBFHAM010000033.1"/>
</dbReference>
<proteinExistence type="inferred from homology"/>
<dbReference type="EMBL" id="JAGTXB010000003">
    <property type="protein sequence ID" value="MBS0027543.1"/>
    <property type="molecule type" value="Genomic_DNA"/>
</dbReference>
<sequence length="494" mass="54402">MNFKNKSNFTTRLNSRLAIGAVALASAVMFSCSKVNEQQPYAKLDPKDAFSNPERIGKAAVGMYDALQNPEFLGGRVLLYADQRGLDANIAGYFTNIGTFDMQSINNFAFNCWSGGYRTINETNFFSINLKENEAVVGPTVAAGYYAEAKFIRALSYFYLVNTFAQTYADQPTAAESGVPLILTAPRDGAEATDPKNKVKRNTVQEIYDQMIKDLTEAAAVLPVKTGDAFADHARATKGAAHALLSRIYLYQGNWAKARDFADSVLLSSNKYELDATPAAAFSAGNYQTSKERIFSVAMNSGDNPNTNNALGQHYGSNGRADVSISKLYRTLPNFDYQTDLRGKPLFSYNINKDNGDTIAFYTKKFFGTSTFDAWVPVIRLAEVMLIKAEALARLNTGAPDAAAVKLLNDIRARAKASVLAPATQAELITNILTERRIELAFEGHGVTDFQRTKRDIPAHGNVVLQKWNGNYTIFPLPFAEVERNPNMKQNEGY</sequence>
<keyword evidence="3 6" id="KW-0732">Signal</keyword>
<feature type="chain" id="PRO_5045875480" evidence="6">
    <location>
        <begin position="21"/>
        <end position="494"/>
    </location>
</feature>
<dbReference type="Pfam" id="PF07980">
    <property type="entry name" value="SusD_RagB"/>
    <property type="match status" value="1"/>
</dbReference>
<name>A0ABS5IX44_9BACT</name>